<name>A0A2M9QB38_9BACI</name>
<reference evidence="1 2" key="1">
    <citation type="submission" date="2017-11" db="EMBL/GenBank/DDBJ databases">
        <title>Bacterial isolate from king chilli rhizosphere.</title>
        <authorList>
            <person name="Takhelmayum P."/>
            <person name="Sarangthem I."/>
        </authorList>
    </citation>
    <scope>NUCLEOTIDE SEQUENCE [LARGE SCALE GENOMIC DNA]</scope>
    <source>
        <strain evidence="2">t26</strain>
    </source>
</reference>
<sequence>ERDDVLLGGELTGWPRLLHGDDQMLYRMQMAKGYGKKIE</sequence>
<evidence type="ECO:0000313" key="1">
    <source>
        <dbReference type="EMBL" id="PJO45274.1"/>
    </source>
</evidence>
<dbReference type="EMBL" id="PHQY01000229">
    <property type="protein sequence ID" value="PJO45274.1"/>
    <property type="molecule type" value="Genomic_DNA"/>
</dbReference>
<organism evidence="1 2">
    <name type="scientific">Lysinibacillus xylanilyticus</name>
    <dbReference type="NCBI Taxonomy" id="582475"/>
    <lineage>
        <taxon>Bacteria</taxon>
        <taxon>Bacillati</taxon>
        <taxon>Bacillota</taxon>
        <taxon>Bacilli</taxon>
        <taxon>Bacillales</taxon>
        <taxon>Bacillaceae</taxon>
        <taxon>Lysinibacillus</taxon>
    </lineage>
</organism>
<gene>
    <name evidence="1" type="ORF">CWD94_02095</name>
</gene>
<comment type="caution">
    <text evidence="1">The sequence shown here is derived from an EMBL/GenBank/DDBJ whole genome shotgun (WGS) entry which is preliminary data.</text>
</comment>
<feature type="non-terminal residue" evidence="1">
    <location>
        <position position="1"/>
    </location>
</feature>
<dbReference type="AlphaFoldDB" id="A0A2M9QB38"/>
<evidence type="ECO:0000313" key="2">
    <source>
        <dbReference type="Proteomes" id="UP000232101"/>
    </source>
</evidence>
<protein>
    <submittedName>
        <fullName evidence="1">Adenine deaminase</fullName>
    </submittedName>
</protein>
<proteinExistence type="predicted"/>
<accession>A0A2M9QB38</accession>
<dbReference type="Proteomes" id="UP000232101">
    <property type="component" value="Unassembled WGS sequence"/>
</dbReference>